<sequence length="569" mass="62028">MQSATRWNPLKQVWESTLRGRAVLSEPRINKGTGFTVQEREDLGLIGLLPSRVLTIDEQAHRAYLLYLEQPTDLAKNVFLTALRDRNEVLYYRLLSDHLSEFLPIVYTPTVGEAIQRYSHEYRRPHGVYLSIADVDTMEQALLAATQGSRDIDLIIATDAEGILGIGDWGVGGIEIAVGKLNVYTAAAGINPARTLAVMLDVGTNRQELLDDPLYLGVSHERVGRDAYDAFIDRYVTTTGALFPDALLHWEDLGTSNARRVLERYRSRILTFNDDMQGTGAVSLAAVLSGSQISGVPLQDHRVIVHGSGTAGIGIADQLRDAMCVAGLTHEEATRRFWCIGRHGLLVDDRSDLRDFQSPYARPAAEVSHWATDERLGGISLAEVVRRVHPTVLIGTSGRPQVFTEAIVSEMAAHVERPIIMPMSNPTSLAEAFPADLLAWTKGRALVASGSPFRPVSLEGTTYDIAQVNNALIFPGLGLGVIVSRARRLTDGMLLAAAQAVAGQVDTTSRGASLLPQMIELRTTSIVVARAVAQQATVEGLADVPADQHLEQRITDAMWVSAYHPVIPV</sequence>
<keyword evidence="4" id="KW-0520">NAD</keyword>
<comment type="caution">
    <text evidence="13">The sequence shown here is derived from an EMBL/GenBank/DDBJ whole genome shotgun (WGS) entry which is preliminary data.</text>
</comment>
<feature type="binding site" evidence="9">
    <location>
        <position position="251"/>
    </location>
    <ligand>
        <name>a divalent metal cation</name>
        <dbReference type="ChEBI" id="CHEBI:60240"/>
    </ligand>
</feature>
<accession>A0A3M0GGS3</accession>
<evidence type="ECO:0000256" key="4">
    <source>
        <dbReference type="ARBA" id="ARBA00023027"/>
    </source>
</evidence>
<dbReference type="SMART" id="SM01274">
    <property type="entry name" value="malic"/>
    <property type="match status" value="1"/>
</dbReference>
<dbReference type="GO" id="GO:0005829">
    <property type="term" value="C:cytosol"/>
    <property type="evidence" value="ECO:0007669"/>
    <property type="project" value="TreeGrafter"/>
</dbReference>
<dbReference type="RefSeq" id="WP_121901819.1">
    <property type="nucleotide sequence ID" value="NZ_REFW01000002.1"/>
</dbReference>
<evidence type="ECO:0000259" key="12">
    <source>
        <dbReference type="SMART" id="SM01274"/>
    </source>
</evidence>
<comment type="cofactor">
    <cofactor evidence="9">
        <name>Mg(2+)</name>
        <dbReference type="ChEBI" id="CHEBI:18420"/>
    </cofactor>
    <cofactor evidence="9">
        <name>Mn(2+)</name>
        <dbReference type="ChEBI" id="CHEBI:29035"/>
    </cofactor>
    <text evidence="9">Divalent metal cations. Prefers magnesium or manganese.</text>
</comment>
<feature type="active site" description="Proton donor" evidence="7">
    <location>
        <position position="107"/>
    </location>
</feature>
<dbReference type="PANTHER" id="PTHR23406">
    <property type="entry name" value="MALIC ENZYME-RELATED"/>
    <property type="match status" value="1"/>
</dbReference>
<comment type="similarity">
    <text evidence="2 10">Belongs to the malic enzymes family.</text>
</comment>
<dbReference type="GO" id="GO:0016616">
    <property type="term" value="F:oxidoreductase activity, acting on the CH-OH group of donors, NAD or NADP as acceptor"/>
    <property type="evidence" value="ECO:0007669"/>
    <property type="project" value="InterPro"/>
</dbReference>
<dbReference type="InterPro" id="IPR001891">
    <property type="entry name" value="Malic_OxRdtase"/>
</dbReference>
<evidence type="ECO:0000256" key="1">
    <source>
        <dbReference type="ARBA" id="ARBA00001936"/>
    </source>
</evidence>
<evidence type="ECO:0000256" key="3">
    <source>
        <dbReference type="ARBA" id="ARBA00022723"/>
    </source>
</evidence>
<dbReference type="SUPFAM" id="SSF51735">
    <property type="entry name" value="NAD(P)-binding Rossmann-fold domains"/>
    <property type="match status" value="1"/>
</dbReference>
<dbReference type="InterPro" id="IPR015884">
    <property type="entry name" value="Malic_enzyme_CS"/>
</dbReference>
<gene>
    <name evidence="13" type="ORF">EAX62_10865</name>
</gene>
<evidence type="ECO:0000256" key="7">
    <source>
        <dbReference type="PIRSR" id="PIRSR000106-1"/>
    </source>
</evidence>
<feature type="binding site" evidence="8">
    <location>
        <position position="425"/>
    </location>
    <ligand>
        <name>(S)-malate</name>
        <dbReference type="ChEBI" id="CHEBI:15589"/>
    </ligand>
</feature>
<dbReference type="Pfam" id="PF00390">
    <property type="entry name" value="malic"/>
    <property type="match status" value="1"/>
</dbReference>
<reference evidence="13 14" key="1">
    <citation type="submission" date="2018-10" db="EMBL/GenBank/DDBJ databases">
        <title>Tessaracoccus antarcticuss sp. nov., isolated from sediment.</title>
        <authorList>
            <person name="Zhou L.Y."/>
            <person name="Du Z.J."/>
        </authorList>
    </citation>
    <scope>NUCLEOTIDE SEQUENCE [LARGE SCALE GENOMIC DNA]</scope>
    <source>
        <strain evidence="13 14">JDX10</strain>
    </source>
</reference>
<evidence type="ECO:0000256" key="5">
    <source>
        <dbReference type="ARBA" id="ARBA00073308"/>
    </source>
</evidence>
<dbReference type="PANTHER" id="PTHR23406:SF34">
    <property type="entry name" value="NAD-DEPENDENT MALIC ENZYME, MITOCHONDRIAL"/>
    <property type="match status" value="1"/>
</dbReference>
<organism evidence="13 14">
    <name type="scientific">Tessaracoccus antarcticus</name>
    <dbReference type="NCBI Taxonomy" id="2479848"/>
    <lineage>
        <taxon>Bacteria</taxon>
        <taxon>Bacillati</taxon>
        <taxon>Actinomycetota</taxon>
        <taxon>Actinomycetes</taxon>
        <taxon>Propionibacteriales</taxon>
        <taxon>Propionibacteriaceae</taxon>
        <taxon>Tessaracoccus</taxon>
    </lineage>
</organism>
<dbReference type="PRINTS" id="PR00072">
    <property type="entry name" value="MALOXRDTASE"/>
</dbReference>
<evidence type="ECO:0000259" key="11">
    <source>
        <dbReference type="SMART" id="SM00919"/>
    </source>
</evidence>
<dbReference type="PROSITE" id="PS00331">
    <property type="entry name" value="MALIC_ENZYMES"/>
    <property type="match status" value="1"/>
</dbReference>
<dbReference type="SUPFAM" id="SSF53223">
    <property type="entry name" value="Aminoacid dehydrogenase-like, N-terminal domain"/>
    <property type="match status" value="1"/>
</dbReference>
<evidence type="ECO:0000256" key="9">
    <source>
        <dbReference type="PIRSR" id="PIRSR000106-3"/>
    </source>
</evidence>
<evidence type="ECO:0000256" key="2">
    <source>
        <dbReference type="ARBA" id="ARBA00008785"/>
    </source>
</evidence>
<feature type="domain" description="Malic enzyme NAD-binding" evidence="11">
    <location>
        <begin position="276"/>
        <end position="537"/>
    </location>
</feature>
<dbReference type="GO" id="GO:0046872">
    <property type="term" value="F:metal ion binding"/>
    <property type="evidence" value="ECO:0007669"/>
    <property type="project" value="UniProtKB-KW"/>
</dbReference>
<dbReference type="InterPro" id="IPR046346">
    <property type="entry name" value="Aminoacid_DH-like_N_sf"/>
</dbReference>
<dbReference type="FunFam" id="3.40.50.10380:FF:000001">
    <property type="entry name" value="NAD-dependent malic enzyme"/>
    <property type="match status" value="1"/>
</dbReference>
<evidence type="ECO:0000313" key="13">
    <source>
        <dbReference type="EMBL" id="RMB60339.1"/>
    </source>
</evidence>
<dbReference type="InterPro" id="IPR037062">
    <property type="entry name" value="Malic_N_dom_sf"/>
</dbReference>
<keyword evidence="3 9" id="KW-0479">Metal-binding</keyword>
<dbReference type="NCBIfam" id="NF010052">
    <property type="entry name" value="PRK13529.1"/>
    <property type="match status" value="1"/>
</dbReference>
<dbReference type="Gene3D" id="3.40.50.720">
    <property type="entry name" value="NAD(P)-binding Rossmann-like Domain"/>
    <property type="match status" value="1"/>
</dbReference>
<protein>
    <recommendedName>
        <fullName evidence="5">Putative malate oxidoreductase [NAD]</fullName>
    </recommendedName>
    <alternativeName>
        <fullName evidence="6">Malic enzyme</fullName>
    </alternativeName>
</protein>
<dbReference type="Proteomes" id="UP000275256">
    <property type="component" value="Unassembled WGS sequence"/>
</dbReference>
<dbReference type="OrthoDB" id="3314528at2"/>
<evidence type="ECO:0000256" key="8">
    <source>
        <dbReference type="PIRSR" id="PIRSR000106-2"/>
    </source>
</evidence>
<dbReference type="InterPro" id="IPR012302">
    <property type="entry name" value="Malic_NAD-bd"/>
</dbReference>
<proteinExistence type="inferred from homology"/>
<feature type="binding site" evidence="9">
    <location>
        <position position="252"/>
    </location>
    <ligand>
        <name>a divalent metal cation</name>
        <dbReference type="ChEBI" id="CHEBI:60240"/>
    </ligand>
</feature>
<dbReference type="EMBL" id="REFW01000002">
    <property type="protein sequence ID" value="RMB60339.1"/>
    <property type="molecule type" value="Genomic_DNA"/>
</dbReference>
<feature type="domain" description="Malic enzyme N-terminal" evidence="12">
    <location>
        <begin position="84"/>
        <end position="266"/>
    </location>
</feature>
<dbReference type="Gene3D" id="3.40.50.10380">
    <property type="entry name" value="Malic enzyme, N-terminal domain"/>
    <property type="match status" value="1"/>
</dbReference>
<feature type="active site" description="Proton acceptor" evidence="7">
    <location>
        <position position="180"/>
    </location>
</feature>
<evidence type="ECO:0000256" key="10">
    <source>
        <dbReference type="RuleBase" id="RU003427"/>
    </source>
</evidence>
<evidence type="ECO:0000313" key="14">
    <source>
        <dbReference type="Proteomes" id="UP000275256"/>
    </source>
</evidence>
<dbReference type="SMART" id="SM00919">
    <property type="entry name" value="Malic_M"/>
    <property type="match status" value="1"/>
</dbReference>
<feature type="binding site" evidence="9">
    <location>
        <position position="275"/>
    </location>
    <ligand>
        <name>a divalent metal cation</name>
        <dbReference type="ChEBI" id="CHEBI:60240"/>
    </ligand>
</feature>
<comment type="cofactor">
    <cofactor evidence="1">
        <name>Mn(2+)</name>
        <dbReference type="ChEBI" id="CHEBI:29035"/>
    </cofactor>
</comment>
<dbReference type="InterPro" id="IPR012301">
    <property type="entry name" value="Malic_N_dom"/>
</dbReference>
<evidence type="ECO:0000256" key="6">
    <source>
        <dbReference type="ARBA" id="ARBA00082317"/>
    </source>
</evidence>
<keyword evidence="14" id="KW-1185">Reference proteome</keyword>
<dbReference type="GO" id="GO:0051287">
    <property type="term" value="F:NAD binding"/>
    <property type="evidence" value="ECO:0007669"/>
    <property type="project" value="InterPro"/>
</dbReference>
<dbReference type="PIRSF" id="PIRSF000106">
    <property type="entry name" value="ME"/>
    <property type="match status" value="1"/>
</dbReference>
<dbReference type="InterPro" id="IPR036291">
    <property type="entry name" value="NAD(P)-bd_dom_sf"/>
</dbReference>
<dbReference type="AlphaFoldDB" id="A0A3M0GGS3"/>
<dbReference type="Pfam" id="PF03949">
    <property type="entry name" value="Malic_M"/>
    <property type="match status" value="1"/>
</dbReference>
<name>A0A3M0GGS3_9ACTN</name>
<feature type="binding site" evidence="8">
    <location>
        <position position="469"/>
    </location>
    <ligand>
        <name>(S)-malate</name>
        <dbReference type="ChEBI" id="CHEBI:15589"/>
    </ligand>
</feature>
<dbReference type="GO" id="GO:0006108">
    <property type="term" value="P:malate metabolic process"/>
    <property type="evidence" value="ECO:0007669"/>
    <property type="project" value="TreeGrafter"/>
</dbReference>
<dbReference type="GO" id="GO:0004470">
    <property type="term" value="F:malic enzyme activity"/>
    <property type="evidence" value="ECO:0007669"/>
    <property type="project" value="InterPro"/>
</dbReference>